<organism evidence="14 15">
    <name type="scientific">Blastopirellula marina</name>
    <dbReference type="NCBI Taxonomy" id="124"/>
    <lineage>
        <taxon>Bacteria</taxon>
        <taxon>Pseudomonadati</taxon>
        <taxon>Planctomycetota</taxon>
        <taxon>Planctomycetia</taxon>
        <taxon>Pirellulales</taxon>
        <taxon>Pirellulaceae</taxon>
        <taxon>Blastopirellula</taxon>
    </lineage>
</organism>
<reference evidence="14 15" key="1">
    <citation type="submission" date="2018-02" db="EMBL/GenBank/DDBJ databases">
        <title>Comparative genomes isolates from brazilian mangrove.</title>
        <authorList>
            <person name="Araujo J.E."/>
            <person name="Taketani R.G."/>
            <person name="Silva M.C.P."/>
            <person name="Loureco M.V."/>
            <person name="Andreote F.D."/>
        </authorList>
    </citation>
    <scope>NUCLEOTIDE SEQUENCE [LARGE SCALE GENOMIC DNA]</scope>
    <source>
        <strain evidence="14 15">NAP PRIS-MGV</strain>
    </source>
</reference>
<dbReference type="Pfam" id="PF01288">
    <property type="entry name" value="HPPK"/>
    <property type="match status" value="1"/>
</dbReference>
<evidence type="ECO:0000256" key="10">
    <source>
        <dbReference type="ARBA" id="ARBA00029409"/>
    </source>
</evidence>
<dbReference type="Proteomes" id="UP000239388">
    <property type="component" value="Unassembled WGS sequence"/>
</dbReference>
<dbReference type="UniPathway" id="UPA00077">
    <property type="reaction ID" value="UER00155"/>
</dbReference>
<evidence type="ECO:0000313" key="15">
    <source>
        <dbReference type="Proteomes" id="UP000239388"/>
    </source>
</evidence>
<comment type="similarity">
    <text evidence="2">Belongs to the HPPK family.</text>
</comment>
<evidence type="ECO:0000256" key="12">
    <source>
        <dbReference type="ARBA" id="ARBA00033413"/>
    </source>
</evidence>
<keyword evidence="6" id="KW-0547">Nucleotide-binding</keyword>
<evidence type="ECO:0000256" key="4">
    <source>
        <dbReference type="ARBA" id="ARBA00016218"/>
    </source>
</evidence>
<evidence type="ECO:0000259" key="13">
    <source>
        <dbReference type="PROSITE" id="PS00794"/>
    </source>
</evidence>
<dbReference type="NCBIfam" id="TIGR01498">
    <property type="entry name" value="folK"/>
    <property type="match status" value="1"/>
</dbReference>
<evidence type="ECO:0000256" key="8">
    <source>
        <dbReference type="ARBA" id="ARBA00022840"/>
    </source>
</evidence>
<evidence type="ECO:0000256" key="5">
    <source>
        <dbReference type="ARBA" id="ARBA00022679"/>
    </source>
</evidence>
<dbReference type="AlphaFoldDB" id="A0A2S8FN11"/>
<comment type="function">
    <text evidence="10">Catalyzes the transfer of pyrophosphate from adenosine triphosphate (ATP) to 6-hydroxymethyl-7,8-dihydropterin, an enzymatic step in folate biosynthesis pathway.</text>
</comment>
<evidence type="ECO:0000256" key="2">
    <source>
        <dbReference type="ARBA" id="ARBA00005810"/>
    </source>
</evidence>
<evidence type="ECO:0000313" key="14">
    <source>
        <dbReference type="EMBL" id="PQO33585.1"/>
    </source>
</evidence>
<dbReference type="OrthoDB" id="9808041at2"/>
<feature type="domain" description="7,8-dihydro-6-hydroxymethylpterin-pyrophosphokinase" evidence="13">
    <location>
        <begin position="90"/>
        <end position="101"/>
    </location>
</feature>
<evidence type="ECO:0000256" key="6">
    <source>
        <dbReference type="ARBA" id="ARBA00022741"/>
    </source>
</evidence>
<dbReference type="SUPFAM" id="SSF55083">
    <property type="entry name" value="6-hydroxymethyl-7,8-dihydropterin pyrophosphokinase, HPPK"/>
    <property type="match status" value="1"/>
</dbReference>
<dbReference type="GO" id="GO:0046656">
    <property type="term" value="P:folic acid biosynthetic process"/>
    <property type="evidence" value="ECO:0007669"/>
    <property type="project" value="UniProtKB-KW"/>
</dbReference>
<keyword evidence="7 14" id="KW-0418">Kinase</keyword>
<dbReference type="GO" id="GO:0005524">
    <property type="term" value="F:ATP binding"/>
    <property type="evidence" value="ECO:0007669"/>
    <property type="project" value="UniProtKB-KW"/>
</dbReference>
<keyword evidence="5" id="KW-0808">Transferase</keyword>
<dbReference type="CDD" id="cd00483">
    <property type="entry name" value="HPPK"/>
    <property type="match status" value="1"/>
</dbReference>
<sequence>MVATILIALGANLGDRGETITQAIDQLATDRDFNLLQRSSLLVTKPVGGPEGQPDFINAAAKFETSLSADQVHQKLIEVEHLHGRVRKLRWGARSLDLDLLLYDQEVRQTTQLTLPHPRMSFRRFVMQPAAEIAAEMIHPQLGSTLGQLWQQLVSSPPVVEIATPPGPTAERLCAEVQRQLGEPMVHIPPPILWPESATQLSSVLTQAIGEAAMAWEPPPGHAVNLFPWWSELPCLLDTSAVPSAMPTQPRLVVLWIPASESVDPIETTWWSPEARASLERRLEEAVNQKVHGPRLCLSGHDMTTAVTEVTAAIEAMQ</sequence>
<protein>
    <recommendedName>
        <fullName evidence="4">2-amino-4-hydroxy-6-hydroxymethyldihydropteridine pyrophosphokinase</fullName>
        <ecNumber evidence="3">2.7.6.3</ecNumber>
    </recommendedName>
    <alternativeName>
        <fullName evidence="11">6-hydroxymethyl-7,8-dihydropterin pyrophosphokinase</fullName>
    </alternativeName>
    <alternativeName>
        <fullName evidence="12">7,8-dihydro-6-hydroxymethylpterin-pyrophosphokinase</fullName>
    </alternativeName>
</protein>
<evidence type="ECO:0000256" key="1">
    <source>
        <dbReference type="ARBA" id="ARBA00005051"/>
    </source>
</evidence>
<name>A0A2S8FN11_9BACT</name>
<evidence type="ECO:0000256" key="11">
    <source>
        <dbReference type="ARBA" id="ARBA00029766"/>
    </source>
</evidence>
<keyword evidence="9" id="KW-0289">Folate biosynthesis</keyword>
<comment type="caution">
    <text evidence="14">The sequence shown here is derived from an EMBL/GenBank/DDBJ whole genome shotgun (WGS) entry which is preliminary data.</text>
</comment>
<comment type="pathway">
    <text evidence="1">Cofactor biosynthesis; tetrahydrofolate biosynthesis; 2-amino-4-hydroxy-6-hydroxymethyl-7,8-dihydropteridine diphosphate from 7,8-dihydroneopterin triphosphate: step 4/4.</text>
</comment>
<keyword evidence="8" id="KW-0067">ATP-binding</keyword>
<proteinExistence type="inferred from homology"/>
<dbReference type="GO" id="GO:0016301">
    <property type="term" value="F:kinase activity"/>
    <property type="evidence" value="ECO:0007669"/>
    <property type="project" value="UniProtKB-KW"/>
</dbReference>
<accession>A0A2S8FN11</accession>
<dbReference type="EC" id="2.7.6.3" evidence="3"/>
<dbReference type="PANTHER" id="PTHR43071">
    <property type="entry name" value="2-AMINO-4-HYDROXY-6-HYDROXYMETHYLDIHYDROPTERIDINE PYROPHOSPHOKINASE"/>
    <property type="match status" value="1"/>
</dbReference>
<dbReference type="InterPro" id="IPR000550">
    <property type="entry name" value="Hppk"/>
</dbReference>
<dbReference type="PROSITE" id="PS00794">
    <property type="entry name" value="HPPK"/>
    <property type="match status" value="1"/>
</dbReference>
<dbReference type="EMBL" id="PUIB01000017">
    <property type="protein sequence ID" value="PQO33585.1"/>
    <property type="molecule type" value="Genomic_DNA"/>
</dbReference>
<evidence type="ECO:0000256" key="3">
    <source>
        <dbReference type="ARBA" id="ARBA00013253"/>
    </source>
</evidence>
<dbReference type="GO" id="GO:0003848">
    <property type="term" value="F:2-amino-4-hydroxy-6-hydroxymethyldihydropteridine diphosphokinase activity"/>
    <property type="evidence" value="ECO:0007669"/>
    <property type="project" value="UniProtKB-EC"/>
</dbReference>
<dbReference type="GO" id="GO:0046654">
    <property type="term" value="P:tetrahydrofolate biosynthetic process"/>
    <property type="evidence" value="ECO:0007669"/>
    <property type="project" value="UniProtKB-UniPathway"/>
</dbReference>
<evidence type="ECO:0000256" key="7">
    <source>
        <dbReference type="ARBA" id="ARBA00022777"/>
    </source>
</evidence>
<dbReference type="PANTHER" id="PTHR43071:SF1">
    <property type="entry name" value="2-AMINO-4-HYDROXY-6-HYDROXYMETHYLDIHYDROPTERIDINE PYROPHOSPHOKINASE"/>
    <property type="match status" value="1"/>
</dbReference>
<evidence type="ECO:0000256" key="9">
    <source>
        <dbReference type="ARBA" id="ARBA00022909"/>
    </source>
</evidence>
<dbReference type="Gene3D" id="3.30.70.560">
    <property type="entry name" value="7,8-Dihydro-6-hydroxymethylpterin-pyrophosphokinase HPPK"/>
    <property type="match status" value="1"/>
</dbReference>
<gene>
    <name evidence="14" type="primary">folK</name>
    <name evidence="14" type="ORF">C5Y98_15195</name>
</gene>
<dbReference type="InterPro" id="IPR035907">
    <property type="entry name" value="Hppk_sf"/>
</dbReference>